<keyword evidence="3" id="KW-1185">Reference proteome</keyword>
<accession>A0AAE1NCV9</accession>
<gene>
    <name evidence="2" type="ORF">Pmani_039276</name>
</gene>
<protein>
    <submittedName>
        <fullName evidence="2">Uncharacterized protein</fullName>
    </submittedName>
</protein>
<feature type="region of interest" description="Disordered" evidence="1">
    <location>
        <begin position="1"/>
        <end position="46"/>
    </location>
</feature>
<comment type="caution">
    <text evidence="2">The sequence shown here is derived from an EMBL/GenBank/DDBJ whole genome shotgun (WGS) entry which is preliminary data.</text>
</comment>
<proteinExistence type="predicted"/>
<organism evidence="2 3">
    <name type="scientific">Petrolisthes manimaculis</name>
    <dbReference type="NCBI Taxonomy" id="1843537"/>
    <lineage>
        <taxon>Eukaryota</taxon>
        <taxon>Metazoa</taxon>
        <taxon>Ecdysozoa</taxon>
        <taxon>Arthropoda</taxon>
        <taxon>Crustacea</taxon>
        <taxon>Multicrustacea</taxon>
        <taxon>Malacostraca</taxon>
        <taxon>Eumalacostraca</taxon>
        <taxon>Eucarida</taxon>
        <taxon>Decapoda</taxon>
        <taxon>Pleocyemata</taxon>
        <taxon>Anomura</taxon>
        <taxon>Galatheoidea</taxon>
        <taxon>Porcellanidae</taxon>
        <taxon>Petrolisthes</taxon>
    </lineage>
</organism>
<dbReference type="AlphaFoldDB" id="A0AAE1NCV9"/>
<evidence type="ECO:0000313" key="2">
    <source>
        <dbReference type="EMBL" id="KAK4287655.1"/>
    </source>
</evidence>
<reference evidence="2" key="1">
    <citation type="submission" date="2023-11" db="EMBL/GenBank/DDBJ databases">
        <title>Genome assemblies of two species of porcelain crab, Petrolisthes cinctipes and Petrolisthes manimaculis (Anomura: Porcellanidae).</title>
        <authorList>
            <person name="Angst P."/>
        </authorList>
    </citation>
    <scope>NUCLEOTIDE SEQUENCE</scope>
    <source>
        <strain evidence="2">PB745_02</strain>
        <tissue evidence="2">Gill</tissue>
    </source>
</reference>
<feature type="compositionally biased region" description="Low complexity" evidence="1">
    <location>
        <begin position="13"/>
        <end position="26"/>
    </location>
</feature>
<sequence>MNGGVSGTYYLVSSSPLHSPSSAPEPDSQEPLENPVGGDATEMHDPRTEIVERMTEERSIGSCSLQGWWRGHNRNDITITVDQQANERHMCVTKSIFSTLVDLLTTASSFRPFGTRGTDAMMPQY</sequence>
<evidence type="ECO:0000313" key="3">
    <source>
        <dbReference type="Proteomes" id="UP001292094"/>
    </source>
</evidence>
<name>A0AAE1NCV9_9EUCA</name>
<dbReference type="EMBL" id="JAWZYT010006721">
    <property type="protein sequence ID" value="KAK4287655.1"/>
    <property type="molecule type" value="Genomic_DNA"/>
</dbReference>
<dbReference type="Proteomes" id="UP001292094">
    <property type="component" value="Unassembled WGS sequence"/>
</dbReference>
<evidence type="ECO:0000256" key="1">
    <source>
        <dbReference type="SAM" id="MobiDB-lite"/>
    </source>
</evidence>